<accession>K9UFV4</accession>
<dbReference type="AlphaFoldDB" id="K9UFV4"/>
<dbReference type="RefSeq" id="WP_015159258.1">
    <property type="nucleotide sequence ID" value="NC_019697.1"/>
</dbReference>
<protein>
    <submittedName>
        <fullName evidence="1">Uncharacterized protein</fullName>
    </submittedName>
</protein>
<dbReference type="KEGG" id="cmp:Cha6605_1989"/>
<evidence type="ECO:0000313" key="1">
    <source>
        <dbReference type="EMBL" id="AFY93094.1"/>
    </source>
</evidence>
<name>K9UFV4_CHAP6</name>
<dbReference type="OrthoDB" id="488304at2"/>
<keyword evidence="2" id="KW-1185">Reference proteome</keyword>
<evidence type="ECO:0000313" key="2">
    <source>
        <dbReference type="Proteomes" id="UP000010366"/>
    </source>
</evidence>
<dbReference type="eggNOG" id="ENOG5033FR1">
    <property type="taxonomic scope" value="Bacteria"/>
</dbReference>
<reference evidence="1 2" key="1">
    <citation type="submission" date="2012-05" db="EMBL/GenBank/DDBJ databases">
        <title>Finished chromosome of genome of Chamaesiphon sp. PCC 6605.</title>
        <authorList>
            <consortium name="US DOE Joint Genome Institute"/>
            <person name="Gugger M."/>
            <person name="Coursin T."/>
            <person name="Rippka R."/>
            <person name="Tandeau De Marsac N."/>
            <person name="Huntemann M."/>
            <person name="Wei C.-L."/>
            <person name="Han J."/>
            <person name="Detter J.C."/>
            <person name="Han C."/>
            <person name="Tapia R."/>
            <person name="Chen A."/>
            <person name="Kyrpides N."/>
            <person name="Mavromatis K."/>
            <person name="Markowitz V."/>
            <person name="Szeto E."/>
            <person name="Ivanova N."/>
            <person name="Pagani I."/>
            <person name="Pati A."/>
            <person name="Goodwin L."/>
            <person name="Nordberg H.P."/>
            <person name="Cantor M.N."/>
            <person name="Hua S.X."/>
            <person name="Woyke T."/>
            <person name="Kerfeld C.A."/>
        </authorList>
    </citation>
    <scope>NUCLEOTIDE SEQUENCE [LARGE SCALE GENOMIC DNA]</scope>
    <source>
        <strain evidence="2">ATCC 27169 / PCC 6605</strain>
    </source>
</reference>
<dbReference type="STRING" id="1173020.Cha6605_1989"/>
<proteinExistence type="predicted"/>
<sequence length="95" mass="10725">MKNQRYILKDNEPQPCDNLEEWAMWMDESNCRIASDEIGNVSVSTVFLGVASADIDGVPVLFETMVFPSNLVRRYTLHQQALAGHSQIVRDLSIV</sequence>
<gene>
    <name evidence="1" type="ORF">Cha6605_1989</name>
</gene>
<dbReference type="Proteomes" id="UP000010366">
    <property type="component" value="Chromosome"/>
</dbReference>
<dbReference type="EMBL" id="CP003600">
    <property type="protein sequence ID" value="AFY93094.1"/>
    <property type="molecule type" value="Genomic_DNA"/>
</dbReference>
<dbReference type="HOGENOM" id="CLU_2367743_0_0_3"/>
<organism evidence="1 2">
    <name type="scientific">Chamaesiphon minutus (strain ATCC 27169 / PCC 6605)</name>
    <dbReference type="NCBI Taxonomy" id="1173020"/>
    <lineage>
        <taxon>Bacteria</taxon>
        <taxon>Bacillati</taxon>
        <taxon>Cyanobacteriota</taxon>
        <taxon>Cyanophyceae</taxon>
        <taxon>Gomontiellales</taxon>
        <taxon>Chamaesiphonaceae</taxon>
        <taxon>Chamaesiphon</taxon>
    </lineage>
</organism>